<dbReference type="CTD" id="20324431"/>
<protein>
    <submittedName>
        <fullName evidence="2">Uncharacterized protein</fullName>
    </submittedName>
</protein>
<name>A0A074ZDW7_OPIVI</name>
<accession>A0A074ZDW7</accession>
<dbReference type="AlphaFoldDB" id="A0A074ZDW7"/>
<dbReference type="GeneID" id="20324431"/>
<dbReference type="RefSeq" id="XP_009174847.1">
    <property type="nucleotide sequence ID" value="XM_009176583.1"/>
</dbReference>
<organism evidence="2 3">
    <name type="scientific">Opisthorchis viverrini</name>
    <name type="common">Southeast Asian liver fluke</name>
    <dbReference type="NCBI Taxonomy" id="6198"/>
    <lineage>
        <taxon>Eukaryota</taxon>
        <taxon>Metazoa</taxon>
        <taxon>Spiralia</taxon>
        <taxon>Lophotrochozoa</taxon>
        <taxon>Platyhelminthes</taxon>
        <taxon>Trematoda</taxon>
        <taxon>Digenea</taxon>
        <taxon>Opisthorchiida</taxon>
        <taxon>Opisthorchiata</taxon>
        <taxon>Opisthorchiidae</taxon>
        <taxon>Opisthorchis</taxon>
    </lineage>
</organism>
<reference evidence="2 3" key="1">
    <citation type="submission" date="2013-11" db="EMBL/GenBank/DDBJ databases">
        <title>Opisthorchis viverrini - life in the bile duct.</title>
        <authorList>
            <person name="Young N.D."/>
            <person name="Nagarajan N."/>
            <person name="Lin S.J."/>
            <person name="Korhonen P.K."/>
            <person name="Jex A.R."/>
            <person name="Hall R.S."/>
            <person name="Safavi-Hemami H."/>
            <person name="Kaewkong W."/>
            <person name="Bertrand D."/>
            <person name="Gao S."/>
            <person name="Seet Q."/>
            <person name="Wongkham S."/>
            <person name="Teh B.T."/>
            <person name="Wongkham C."/>
            <person name="Intapan P.M."/>
            <person name="Maleewong W."/>
            <person name="Yang X."/>
            <person name="Hu M."/>
            <person name="Wang Z."/>
            <person name="Hofmann A."/>
            <person name="Sternberg P.W."/>
            <person name="Tan P."/>
            <person name="Wang J."/>
            <person name="Gasser R.B."/>
        </authorList>
    </citation>
    <scope>NUCLEOTIDE SEQUENCE [LARGE SCALE GENOMIC DNA]</scope>
</reference>
<evidence type="ECO:0000256" key="1">
    <source>
        <dbReference type="SAM" id="MobiDB-lite"/>
    </source>
</evidence>
<proteinExistence type="predicted"/>
<evidence type="ECO:0000313" key="2">
    <source>
        <dbReference type="EMBL" id="KER21390.1"/>
    </source>
</evidence>
<gene>
    <name evidence="2" type="ORF">T265_10263</name>
</gene>
<evidence type="ECO:0000313" key="3">
    <source>
        <dbReference type="Proteomes" id="UP000054324"/>
    </source>
</evidence>
<sequence length="166" mass="18607">MNFDQVDINKTAKVPLSSGFGPIDCEGGKVFGFKVHEFHLAASKGTPYRPMPITVSTSEIFKAVTLQKTLPLRLASGYKRLSLLPRTPKDSSKIMTLCDKSLTNTTATQARHAGTIKGERREDWTDVESRTSSVHPETYADNRKTRTTDSIRISCSLRIEFRKKEE</sequence>
<feature type="region of interest" description="Disordered" evidence="1">
    <location>
        <begin position="122"/>
        <end position="145"/>
    </location>
</feature>
<dbReference type="Proteomes" id="UP000054324">
    <property type="component" value="Unassembled WGS sequence"/>
</dbReference>
<dbReference type="EMBL" id="KL596970">
    <property type="protein sequence ID" value="KER21390.1"/>
    <property type="molecule type" value="Genomic_DNA"/>
</dbReference>
<keyword evidence="3" id="KW-1185">Reference proteome</keyword>
<dbReference type="KEGG" id="ovi:T265_10263"/>